<evidence type="ECO:0000313" key="3">
    <source>
        <dbReference type="Proteomes" id="UP000719412"/>
    </source>
</evidence>
<evidence type="ECO:0000256" key="1">
    <source>
        <dbReference type="SAM" id="MobiDB-lite"/>
    </source>
</evidence>
<reference evidence="2" key="1">
    <citation type="journal article" date="2020" name="J Insects Food Feed">
        <title>The yellow mealworm (Tenebrio molitor) genome: a resource for the emerging insects as food and feed industry.</title>
        <authorList>
            <person name="Eriksson T."/>
            <person name="Andere A."/>
            <person name="Kelstrup H."/>
            <person name="Emery V."/>
            <person name="Picard C."/>
        </authorList>
    </citation>
    <scope>NUCLEOTIDE SEQUENCE</scope>
    <source>
        <strain evidence="2">Stoneville</strain>
        <tissue evidence="2">Whole head</tissue>
    </source>
</reference>
<feature type="region of interest" description="Disordered" evidence="1">
    <location>
        <begin position="396"/>
        <end position="419"/>
    </location>
</feature>
<dbReference type="Proteomes" id="UP000719412">
    <property type="component" value="Unassembled WGS sequence"/>
</dbReference>
<accession>A0A8J6LET7</accession>
<feature type="compositionally biased region" description="Basic and acidic residues" evidence="1">
    <location>
        <begin position="396"/>
        <end position="411"/>
    </location>
</feature>
<organism evidence="2 3">
    <name type="scientific">Tenebrio molitor</name>
    <name type="common">Yellow mealworm beetle</name>
    <dbReference type="NCBI Taxonomy" id="7067"/>
    <lineage>
        <taxon>Eukaryota</taxon>
        <taxon>Metazoa</taxon>
        <taxon>Ecdysozoa</taxon>
        <taxon>Arthropoda</taxon>
        <taxon>Hexapoda</taxon>
        <taxon>Insecta</taxon>
        <taxon>Pterygota</taxon>
        <taxon>Neoptera</taxon>
        <taxon>Endopterygota</taxon>
        <taxon>Coleoptera</taxon>
        <taxon>Polyphaga</taxon>
        <taxon>Cucujiformia</taxon>
        <taxon>Tenebrionidae</taxon>
        <taxon>Tenebrio</taxon>
    </lineage>
</organism>
<feature type="region of interest" description="Disordered" evidence="1">
    <location>
        <begin position="139"/>
        <end position="177"/>
    </location>
</feature>
<dbReference type="GO" id="GO:0003676">
    <property type="term" value="F:nucleic acid binding"/>
    <property type="evidence" value="ECO:0007669"/>
    <property type="project" value="InterPro"/>
</dbReference>
<dbReference type="AlphaFoldDB" id="A0A8J6LET7"/>
<comment type="caution">
    <text evidence="2">The sequence shown here is derived from an EMBL/GenBank/DDBJ whole genome shotgun (WGS) entry which is preliminary data.</text>
</comment>
<reference evidence="2" key="2">
    <citation type="submission" date="2021-08" db="EMBL/GenBank/DDBJ databases">
        <authorList>
            <person name="Eriksson T."/>
        </authorList>
    </citation>
    <scope>NUCLEOTIDE SEQUENCE</scope>
    <source>
        <strain evidence="2">Stoneville</strain>
        <tissue evidence="2">Whole head</tissue>
    </source>
</reference>
<dbReference type="InterPro" id="IPR036397">
    <property type="entry name" value="RNaseH_sf"/>
</dbReference>
<evidence type="ECO:0000313" key="2">
    <source>
        <dbReference type="EMBL" id="KAH0816758.1"/>
    </source>
</evidence>
<feature type="region of interest" description="Disordered" evidence="1">
    <location>
        <begin position="92"/>
        <end position="121"/>
    </location>
</feature>
<dbReference type="Gene3D" id="3.30.420.10">
    <property type="entry name" value="Ribonuclease H-like superfamily/Ribonuclease H"/>
    <property type="match status" value="1"/>
</dbReference>
<protein>
    <submittedName>
        <fullName evidence="2">Uncharacterized protein</fullName>
    </submittedName>
</protein>
<gene>
    <name evidence="2" type="ORF">GEV33_006033</name>
</gene>
<sequence length="765" mass="86619">MDPLPISTSVFYKKRYINLESAIDDLDDDEGPADLVIIPPSPDYLTNNDDIDDDNIQDNVLPPDVPGGIEVFASHEDSDSEDEIPLAAALYRHNQNQPKQKKQKTKKTEPEPKWTKRGNAPGGGKIPFFLLTRVSSGRQYPDSALNRAPPPHRHSHESTAARSHRTKKRTAQSLQTANEFRPACKERRIFLKQLGLDLINEQMTFRALLLDRTFQNGLSDPDFRYRPRKFGEKRGKYIKVEQTPGQGFSTGSRLVQVRGYDRSVLCNRCWRTRGGRPIRLGNHLRRIPTETSRRIKASFTRVIDPTLQRIISPPCWADVIPQDPTGEQDLTPDCPWPRNPSPGATHIWQGPSASFFDCPPSWHISFTLVYVIGPGVTSPETTRSLALGRSVEGRKDPRTFRGYGRRDRPAAEEGLGGPSSGSLSQGLFLGFQAPGPVNVYSGQILLKGHDEDDLKKCLKNQNPSLKNINGMFKLIACKKMKTRFLTIVEVDPQTFSELIKLERVYIGWDVCRVYEHVNVIRCFNWGGLNHISKNCPTEEPTCLNCGEKDVKGKGSCKKEELSAKRYNARVKLGLIMTDHDQAGPRVTSKREDEYIVSQMKHGGGSVMVWGCFGGNSVGDLIKIDGIMKKEQYLEILKNHGVSSGTRIISRGFVFQEDNDPKHSSALCRDFIKKKQNQKAIKIMEWPPQSPDLFPIELLWEELDREEFKESKLVYPKMEVFSNFLVAENYLSKIRLDLIKNHVSHVMKIIYMPLYKLSLEPDISLP</sequence>
<proteinExistence type="predicted"/>
<dbReference type="EMBL" id="JABDTM020020988">
    <property type="protein sequence ID" value="KAH0816758.1"/>
    <property type="molecule type" value="Genomic_DNA"/>
</dbReference>
<keyword evidence="3" id="KW-1185">Reference proteome</keyword>
<name>A0A8J6LET7_TENMO</name>